<dbReference type="AlphaFoldDB" id="A0A162F2Q9"/>
<dbReference type="PATRIC" id="fig|1590.199.peg.295"/>
<name>A0A162F2Q9_LACPN</name>
<protein>
    <submittedName>
        <fullName evidence="1">Uncharacterized protein</fullName>
    </submittedName>
</protein>
<comment type="caution">
    <text evidence="1">The sequence shown here is derived from an EMBL/GenBank/DDBJ whole genome shotgun (WGS) entry which is preliminary data.</text>
</comment>
<sequence>MLADPWQVDIQELLEASVNELEEIKKNLYDSCILNIWSKNKKLLLTVLVL</sequence>
<evidence type="ECO:0000313" key="1">
    <source>
        <dbReference type="EMBL" id="KZU97707.1"/>
    </source>
</evidence>
<reference evidence="1 2" key="1">
    <citation type="submission" date="2016-03" db="EMBL/GenBank/DDBJ databases">
        <title>Comparative genomics of 54 Lactobacillus plantarum strains reveals genomic uncoupling from niche constraints.</title>
        <authorList>
            <person name="Martino M.E."/>
        </authorList>
    </citation>
    <scope>NUCLEOTIDE SEQUENCE [LARGE SCALE GENOMIC DNA]</scope>
    <source>
        <strain evidence="1 2">19.1</strain>
    </source>
</reference>
<evidence type="ECO:0000313" key="2">
    <source>
        <dbReference type="Proteomes" id="UP000076882"/>
    </source>
</evidence>
<dbReference type="Proteomes" id="UP000076882">
    <property type="component" value="Unassembled WGS sequence"/>
</dbReference>
<accession>A0A162F2Q9</accession>
<dbReference type="EMBL" id="LUXM01000016">
    <property type="protein sequence ID" value="KZU97707.1"/>
    <property type="molecule type" value="Genomic_DNA"/>
</dbReference>
<organism evidence="1 2">
    <name type="scientific">Lactiplantibacillus plantarum</name>
    <name type="common">Lactobacillus plantarum</name>
    <dbReference type="NCBI Taxonomy" id="1590"/>
    <lineage>
        <taxon>Bacteria</taxon>
        <taxon>Bacillati</taxon>
        <taxon>Bacillota</taxon>
        <taxon>Bacilli</taxon>
        <taxon>Lactobacillales</taxon>
        <taxon>Lactobacillaceae</taxon>
        <taxon>Lactiplantibacillus</taxon>
    </lineage>
</organism>
<proteinExistence type="predicted"/>
<gene>
    <name evidence="1" type="ORF">Lp19_0549</name>
</gene>